<evidence type="ECO:0000256" key="6">
    <source>
        <dbReference type="ARBA" id="ARBA00023306"/>
    </source>
</evidence>
<evidence type="ECO:0000313" key="9">
    <source>
        <dbReference type="EMBL" id="KAF0694440.1"/>
    </source>
</evidence>
<keyword evidence="4" id="KW-0833">Ubl conjugation pathway</keyword>
<keyword evidence="3" id="KW-0498">Mitosis</keyword>
<evidence type="ECO:0000313" key="10">
    <source>
        <dbReference type="EMBL" id="VFT91513.1"/>
    </source>
</evidence>
<dbReference type="Gene3D" id="1.25.40.10">
    <property type="entry name" value="Tetratricopeptide repeat domain"/>
    <property type="match status" value="1"/>
</dbReference>
<keyword evidence="1" id="KW-0132">Cell division</keyword>
<proteinExistence type="predicted"/>
<dbReference type="EMBL" id="VJMH01005570">
    <property type="protein sequence ID" value="KAF0694440.1"/>
    <property type="molecule type" value="Genomic_DNA"/>
</dbReference>
<dbReference type="GO" id="GO:0005737">
    <property type="term" value="C:cytoplasm"/>
    <property type="evidence" value="ECO:0007669"/>
    <property type="project" value="TreeGrafter"/>
</dbReference>
<evidence type="ECO:0000256" key="2">
    <source>
        <dbReference type="ARBA" id="ARBA00022737"/>
    </source>
</evidence>
<dbReference type="Pfam" id="PF07719">
    <property type="entry name" value="TPR_2"/>
    <property type="match status" value="1"/>
</dbReference>
<feature type="region of interest" description="Disordered" evidence="8">
    <location>
        <begin position="108"/>
        <end position="131"/>
    </location>
</feature>
<gene>
    <name evidence="10" type="primary">Aste57867_14695</name>
    <name evidence="9" type="ORF">As57867_014640</name>
    <name evidence="10" type="ORF">ASTE57867_14695</name>
</gene>
<evidence type="ECO:0000256" key="5">
    <source>
        <dbReference type="ARBA" id="ARBA00022803"/>
    </source>
</evidence>
<keyword evidence="11" id="KW-1185">Reference proteome</keyword>
<protein>
    <submittedName>
        <fullName evidence="10">Aste57867_14695 protein</fullName>
    </submittedName>
</protein>
<reference evidence="10 11" key="1">
    <citation type="submission" date="2019-03" db="EMBL/GenBank/DDBJ databases">
        <authorList>
            <person name="Gaulin E."/>
            <person name="Dumas B."/>
        </authorList>
    </citation>
    <scope>NUCLEOTIDE SEQUENCE [LARGE SCALE GENOMIC DNA]</scope>
    <source>
        <strain evidence="10">CBS 568.67</strain>
    </source>
</reference>
<name>A0A485L1C5_9STRA</name>
<dbReference type="SUPFAM" id="SSF48452">
    <property type="entry name" value="TPR-like"/>
    <property type="match status" value="2"/>
</dbReference>
<dbReference type="PROSITE" id="PS50005">
    <property type="entry name" value="TPR"/>
    <property type="match status" value="4"/>
</dbReference>
<reference evidence="9" key="2">
    <citation type="submission" date="2019-06" db="EMBL/GenBank/DDBJ databases">
        <title>Genomics analysis of Aphanomyces spp. identifies a new class of oomycete effector associated with host adaptation.</title>
        <authorList>
            <person name="Gaulin E."/>
        </authorList>
    </citation>
    <scope>NUCLEOTIDE SEQUENCE</scope>
    <source>
        <strain evidence="9">CBS 578.67</strain>
    </source>
</reference>
<dbReference type="Pfam" id="PF13181">
    <property type="entry name" value="TPR_8"/>
    <property type="match status" value="1"/>
</dbReference>
<keyword evidence="6" id="KW-0131">Cell cycle</keyword>
<feature type="repeat" description="TPR" evidence="7">
    <location>
        <begin position="547"/>
        <end position="580"/>
    </location>
</feature>
<dbReference type="InterPro" id="IPR011990">
    <property type="entry name" value="TPR-like_helical_dom_sf"/>
</dbReference>
<feature type="repeat" description="TPR" evidence="7">
    <location>
        <begin position="513"/>
        <end position="546"/>
    </location>
</feature>
<dbReference type="Pfam" id="PF12895">
    <property type="entry name" value="ANAPC3"/>
    <property type="match status" value="1"/>
</dbReference>
<evidence type="ECO:0000256" key="8">
    <source>
        <dbReference type="SAM" id="MobiDB-lite"/>
    </source>
</evidence>
<organism evidence="10 11">
    <name type="scientific">Aphanomyces stellatus</name>
    <dbReference type="NCBI Taxonomy" id="120398"/>
    <lineage>
        <taxon>Eukaryota</taxon>
        <taxon>Sar</taxon>
        <taxon>Stramenopiles</taxon>
        <taxon>Oomycota</taxon>
        <taxon>Saprolegniomycetes</taxon>
        <taxon>Saprolegniales</taxon>
        <taxon>Verrucalvaceae</taxon>
        <taxon>Aphanomyces</taxon>
    </lineage>
</organism>
<feature type="repeat" description="TPR" evidence="7">
    <location>
        <begin position="471"/>
        <end position="504"/>
    </location>
</feature>
<dbReference type="GO" id="GO:0031145">
    <property type="term" value="P:anaphase-promoting complex-dependent catabolic process"/>
    <property type="evidence" value="ECO:0007669"/>
    <property type="project" value="TreeGrafter"/>
</dbReference>
<evidence type="ECO:0000256" key="4">
    <source>
        <dbReference type="ARBA" id="ARBA00022786"/>
    </source>
</evidence>
<feature type="repeat" description="TPR" evidence="7">
    <location>
        <begin position="369"/>
        <end position="402"/>
    </location>
</feature>
<dbReference type="GO" id="GO:0005680">
    <property type="term" value="C:anaphase-promoting complex"/>
    <property type="evidence" value="ECO:0007669"/>
    <property type="project" value="TreeGrafter"/>
</dbReference>
<dbReference type="AlphaFoldDB" id="A0A485L1C5"/>
<dbReference type="EMBL" id="CAADRA010005591">
    <property type="protein sequence ID" value="VFT91513.1"/>
    <property type="molecule type" value="Genomic_DNA"/>
</dbReference>
<keyword evidence="5 7" id="KW-0802">TPR repeat</keyword>
<accession>A0A485L1C5</accession>
<dbReference type="PROSITE" id="PS50293">
    <property type="entry name" value="TPR_REGION"/>
    <property type="match status" value="1"/>
</dbReference>
<dbReference type="GO" id="GO:0051301">
    <property type="term" value="P:cell division"/>
    <property type="evidence" value="ECO:0007669"/>
    <property type="project" value="UniProtKB-KW"/>
</dbReference>
<feature type="compositionally biased region" description="Polar residues" evidence="8">
    <location>
        <begin position="113"/>
        <end position="124"/>
    </location>
</feature>
<evidence type="ECO:0000256" key="1">
    <source>
        <dbReference type="ARBA" id="ARBA00022618"/>
    </source>
</evidence>
<dbReference type="OrthoDB" id="10006270at2759"/>
<dbReference type="SMART" id="SM00028">
    <property type="entry name" value="TPR"/>
    <property type="match status" value="10"/>
</dbReference>
<dbReference type="PANTHER" id="PTHR12558">
    <property type="entry name" value="CELL DIVISION CYCLE 16,23,27"/>
    <property type="match status" value="1"/>
</dbReference>
<keyword evidence="2" id="KW-0677">Repeat</keyword>
<sequence>MNVFKSPQAKKQKIRMHSTPEIAAKTINGKANGHAAQDNQAETVAKMRGMVLTCLATNQERSAVFYASKLMTITQDPSDCILLARSYYATSDYHQAIDILKRLTMQDKKGHASSKQQTQLTPRHTPSRQRHRDVVIPPDDSILLSAYLLLGHAMTSIKQWEDCQEILELVLSESEEHILARAHTQQIIHGDVAQINVVASLCCLRGEVCEAMESRDRAAYWYELALKCDVHCCEAFMHLVEKHMLSSLQERQLFESLVFLNPEDEYLKSFYASQLGRYDPSPSIPEKFQAIETTHGLKGNSDVLVAKAEAYYYQLDTEKAYAICKSIREEAPCDYNCIPVYVSTMVQLEKKSELFHFAHQMVDTYPKKAAAWYAVGCYYLLIGNFEAAQRFFHKATNLEPHFAPAWIGFGHAFAVQDESDQAMSSYRTASRLFLGCHLPLLCIGMEHYRVNNLTPAMQFITQARAVCPTDPLVYNELGTIYFRQRNYSAAIEMFSKTLTLCQHMPQSLLVAWEATYFNLAQAHRKLKQYHIAVQCYQDALALCPTKASTHFALGFTYHMQGNLKSAIDSYHTALSYDPEDPIAGHMLDEALKEMFSSVHMLDQIEWGQETTADMSLNMDVSCDSLDL</sequence>
<dbReference type="GO" id="GO:0045842">
    <property type="term" value="P:positive regulation of mitotic metaphase/anaphase transition"/>
    <property type="evidence" value="ECO:0007669"/>
    <property type="project" value="TreeGrafter"/>
</dbReference>
<dbReference type="GO" id="GO:0016567">
    <property type="term" value="P:protein ubiquitination"/>
    <property type="evidence" value="ECO:0007669"/>
    <property type="project" value="TreeGrafter"/>
</dbReference>
<dbReference type="Proteomes" id="UP000332933">
    <property type="component" value="Unassembled WGS sequence"/>
</dbReference>
<dbReference type="Pfam" id="PF13424">
    <property type="entry name" value="TPR_12"/>
    <property type="match status" value="1"/>
</dbReference>
<dbReference type="InterPro" id="IPR019734">
    <property type="entry name" value="TPR_rpt"/>
</dbReference>
<dbReference type="PANTHER" id="PTHR12558:SF9">
    <property type="entry name" value="CELL DIVISION CYCLE PROTEIN 16 HOMOLOG"/>
    <property type="match status" value="1"/>
</dbReference>
<evidence type="ECO:0000256" key="7">
    <source>
        <dbReference type="PROSITE-ProRule" id="PRU00339"/>
    </source>
</evidence>
<dbReference type="InterPro" id="IPR013105">
    <property type="entry name" value="TPR_2"/>
</dbReference>
<evidence type="ECO:0000313" key="11">
    <source>
        <dbReference type="Proteomes" id="UP000332933"/>
    </source>
</evidence>
<evidence type="ECO:0000256" key="3">
    <source>
        <dbReference type="ARBA" id="ARBA00022776"/>
    </source>
</evidence>